<organism evidence="3 4">
    <name type="scientific">Flavilitoribacter nigricans (strain ATCC 23147 / DSM 23189 / NBRC 102662 / NCIMB 1420 / SS-2)</name>
    <name type="common">Lewinella nigricans</name>
    <dbReference type="NCBI Taxonomy" id="1122177"/>
    <lineage>
        <taxon>Bacteria</taxon>
        <taxon>Pseudomonadati</taxon>
        <taxon>Bacteroidota</taxon>
        <taxon>Saprospiria</taxon>
        <taxon>Saprospirales</taxon>
        <taxon>Lewinellaceae</taxon>
        <taxon>Flavilitoribacter</taxon>
    </lineage>
</organism>
<keyword evidence="2" id="KW-0812">Transmembrane</keyword>
<evidence type="ECO:0000313" key="4">
    <source>
        <dbReference type="Proteomes" id="UP000223913"/>
    </source>
</evidence>
<dbReference type="RefSeq" id="WP_099149705.1">
    <property type="nucleotide sequence ID" value="NZ_PDUD01000013.1"/>
</dbReference>
<feature type="coiled-coil region" evidence="1">
    <location>
        <begin position="1"/>
        <end position="28"/>
    </location>
</feature>
<name>A0A2D0NEL4_FLAN2</name>
<reference evidence="3 4" key="1">
    <citation type="submission" date="2017-10" db="EMBL/GenBank/DDBJ databases">
        <title>The draft genome sequence of Lewinella nigricans NBRC 102662.</title>
        <authorList>
            <person name="Wang K."/>
        </authorList>
    </citation>
    <scope>NUCLEOTIDE SEQUENCE [LARGE SCALE GENOMIC DNA]</scope>
    <source>
        <strain evidence="3 4">NBRC 102662</strain>
    </source>
</reference>
<evidence type="ECO:0000256" key="2">
    <source>
        <dbReference type="SAM" id="Phobius"/>
    </source>
</evidence>
<sequence>MAEENKKVAELEAQLAKLKEENTILRDQKVSGKNDFTGKQVEGSLEVEMIDTKTNKSQKKKVEFVPGAVWCRTANGEKVWSEDLMALANGKELTKEAALKSPELISMDQKKAADWIATLARRGATFLRVVGSVVLLLILMLSSITVEAQQFRSGHLEYFTLDTLTNGGTITYLPSKSSTGFEEYDYSWQVINTNISGTSAGSIIVEESLFSSGDYWTPVDTVAIVSGTAQIASGTLGAVRQRIRVVGTGTQSTQVRVAALFRKREF</sequence>
<protein>
    <submittedName>
        <fullName evidence="3">Uncharacterized protein</fullName>
    </submittedName>
</protein>
<comment type="caution">
    <text evidence="3">The sequence shown here is derived from an EMBL/GenBank/DDBJ whole genome shotgun (WGS) entry which is preliminary data.</text>
</comment>
<keyword evidence="1" id="KW-0175">Coiled coil</keyword>
<keyword evidence="2" id="KW-0472">Membrane</keyword>
<dbReference type="Proteomes" id="UP000223913">
    <property type="component" value="Unassembled WGS sequence"/>
</dbReference>
<feature type="transmembrane region" description="Helical" evidence="2">
    <location>
        <begin position="126"/>
        <end position="146"/>
    </location>
</feature>
<dbReference type="AlphaFoldDB" id="A0A2D0NEL4"/>
<keyword evidence="4" id="KW-1185">Reference proteome</keyword>
<evidence type="ECO:0000256" key="1">
    <source>
        <dbReference type="SAM" id="Coils"/>
    </source>
</evidence>
<proteinExistence type="predicted"/>
<dbReference type="EMBL" id="PDUD01000013">
    <property type="protein sequence ID" value="PHN06954.1"/>
    <property type="molecule type" value="Genomic_DNA"/>
</dbReference>
<gene>
    <name evidence="3" type="ORF">CRP01_09060</name>
</gene>
<keyword evidence="2" id="KW-1133">Transmembrane helix</keyword>
<accession>A0A2D0NEL4</accession>
<evidence type="ECO:0000313" key="3">
    <source>
        <dbReference type="EMBL" id="PHN06954.1"/>
    </source>
</evidence>